<dbReference type="EMBL" id="VSSQ01049442">
    <property type="protein sequence ID" value="MPN03521.1"/>
    <property type="molecule type" value="Genomic_DNA"/>
</dbReference>
<gene>
    <name evidence="1" type="ORF">SDC9_150751</name>
</gene>
<reference evidence="1" key="1">
    <citation type="submission" date="2019-08" db="EMBL/GenBank/DDBJ databases">
        <authorList>
            <person name="Kucharzyk K."/>
            <person name="Murdoch R.W."/>
            <person name="Higgins S."/>
            <person name="Loffler F."/>
        </authorList>
    </citation>
    <scope>NUCLEOTIDE SEQUENCE</scope>
</reference>
<name>A0A645END8_9ZZZZ</name>
<organism evidence="1">
    <name type="scientific">bioreactor metagenome</name>
    <dbReference type="NCBI Taxonomy" id="1076179"/>
    <lineage>
        <taxon>unclassified sequences</taxon>
        <taxon>metagenomes</taxon>
        <taxon>ecological metagenomes</taxon>
    </lineage>
</organism>
<comment type="caution">
    <text evidence="1">The sequence shown here is derived from an EMBL/GenBank/DDBJ whole genome shotgun (WGS) entry which is preliminary data.</text>
</comment>
<proteinExistence type="predicted"/>
<accession>A0A645END8</accession>
<protein>
    <submittedName>
        <fullName evidence="1">Uncharacterized protein</fullName>
    </submittedName>
</protein>
<sequence length="72" mass="7897">MSISGEDDELTPVEIDTITVGSDLAFEEIELGDGVFLQMFEMQDMQGYTAYSDVVMFEIANGEISTTVGFTD</sequence>
<evidence type="ECO:0000313" key="1">
    <source>
        <dbReference type="EMBL" id="MPN03521.1"/>
    </source>
</evidence>
<dbReference type="AlphaFoldDB" id="A0A645END8"/>